<dbReference type="AlphaFoldDB" id="A0A1V0UW70"/>
<keyword evidence="1" id="KW-0472">Membrane</keyword>
<dbReference type="Proteomes" id="UP000192727">
    <property type="component" value="Chromosome"/>
</dbReference>
<keyword evidence="1" id="KW-0812">Transmembrane</keyword>
<keyword evidence="1" id="KW-1133">Transmembrane helix</keyword>
<feature type="transmembrane region" description="Helical" evidence="1">
    <location>
        <begin position="6"/>
        <end position="25"/>
    </location>
</feature>
<proteinExistence type="predicted"/>
<evidence type="ECO:0008006" key="4">
    <source>
        <dbReference type="Google" id="ProtNLM"/>
    </source>
</evidence>
<evidence type="ECO:0000313" key="3">
    <source>
        <dbReference type="Proteomes" id="UP000192727"/>
    </source>
</evidence>
<sequence>MLGVQLTLWILGFLGILGTVLFFLVKFIRTDSFLYDNDFVWSRKVSSEEIEDIPHKNRSK</sequence>
<organism evidence="2 3">
    <name type="scientific">Paenibacillus larvae subsp. pulvifaciens</name>
    <dbReference type="NCBI Taxonomy" id="1477"/>
    <lineage>
        <taxon>Bacteria</taxon>
        <taxon>Bacillati</taxon>
        <taxon>Bacillota</taxon>
        <taxon>Bacilli</taxon>
        <taxon>Bacillales</taxon>
        <taxon>Paenibacillaceae</taxon>
        <taxon>Paenibacillus</taxon>
    </lineage>
</organism>
<reference evidence="2 3" key="1">
    <citation type="submission" date="2017-03" db="EMBL/GenBank/DDBJ databases">
        <title>Paenibacillus larvae genome sequencing.</title>
        <authorList>
            <person name="Dingman D.W."/>
        </authorList>
    </citation>
    <scope>NUCLEOTIDE SEQUENCE [LARGE SCALE GENOMIC DNA]</scope>
    <source>
        <strain evidence="2 3">SAG 10367</strain>
    </source>
</reference>
<gene>
    <name evidence="2" type="ORF">B7C51_18810</name>
</gene>
<protein>
    <recommendedName>
        <fullName evidence="4">DUF3951 domain-containing protein</fullName>
    </recommendedName>
</protein>
<name>A0A1V0UW70_9BACL</name>
<accession>A0A1V0UW70</accession>
<evidence type="ECO:0000313" key="2">
    <source>
        <dbReference type="EMBL" id="ARF69426.1"/>
    </source>
</evidence>
<evidence type="ECO:0000256" key="1">
    <source>
        <dbReference type="SAM" id="Phobius"/>
    </source>
</evidence>
<dbReference type="EMBL" id="CP020557">
    <property type="protein sequence ID" value="ARF69426.1"/>
    <property type="molecule type" value="Genomic_DNA"/>
</dbReference>